<evidence type="ECO:0000313" key="3">
    <source>
        <dbReference type="EMBL" id="THF77688.1"/>
    </source>
</evidence>
<evidence type="ECO:0000313" key="4">
    <source>
        <dbReference type="Proteomes" id="UP000310334"/>
    </source>
</evidence>
<dbReference type="SUPFAM" id="SSF46689">
    <property type="entry name" value="Homeodomain-like"/>
    <property type="match status" value="1"/>
</dbReference>
<proteinExistence type="predicted"/>
<dbReference type="Gene3D" id="1.10.357.10">
    <property type="entry name" value="Tetracycline Repressor, domain 2"/>
    <property type="match status" value="1"/>
</dbReference>
<dbReference type="EMBL" id="SSNT01000014">
    <property type="protein sequence ID" value="THF77688.1"/>
    <property type="molecule type" value="Genomic_DNA"/>
</dbReference>
<keyword evidence="2" id="KW-0238">DNA-binding</keyword>
<dbReference type="InterPro" id="IPR039532">
    <property type="entry name" value="TetR_C_Firmicutes"/>
</dbReference>
<comment type="caution">
    <text evidence="3">The sequence shown here is derived from an EMBL/GenBank/DDBJ whole genome shotgun (WGS) entry which is preliminary data.</text>
</comment>
<name>A0A4S4BRP3_9BACI</name>
<dbReference type="Pfam" id="PF14278">
    <property type="entry name" value="TetR_C_8"/>
    <property type="match status" value="1"/>
</dbReference>
<dbReference type="PANTHER" id="PTHR43479:SF7">
    <property type="entry name" value="TETR-FAMILY TRANSCRIPTIONAL REGULATOR"/>
    <property type="match status" value="1"/>
</dbReference>
<gene>
    <name evidence="3" type="ORF">E6W99_18500</name>
</gene>
<dbReference type="Pfam" id="PF00440">
    <property type="entry name" value="TetR_N"/>
    <property type="match status" value="1"/>
</dbReference>
<keyword evidence="1" id="KW-0678">Repressor</keyword>
<organism evidence="3 4">
    <name type="scientific">Metabacillus sediminilitoris</name>
    <dbReference type="NCBI Taxonomy" id="2567941"/>
    <lineage>
        <taxon>Bacteria</taxon>
        <taxon>Bacillati</taxon>
        <taxon>Bacillota</taxon>
        <taxon>Bacilli</taxon>
        <taxon>Bacillales</taxon>
        <taxon>Bacillaceae</taxon>
        <taxon>Metabacillus</taxon>
    </lineage>
</organism>
<reference evidence="3 4" key="1">
    <citation type="submission" date="2019-04" db="EMBL/GenBank/DDBJ databases">
        <title>Bacillus sediminilitoris sp. nov., isolated from a tidal flat sediment on the East China Sea.</title>
        <authorList>
            <person name="Wei Y."/>
            <person name="Mao H."/>
            <person name="Fang J."/>
        </authorList>
    </citation>
    <scope>NUCLEOTIDE SEQUENCE [LARGE SCALE GENOMIC DNA]</scope>
    <source>
        <strain evidence="3 4">DSL-17</strain>
    </source>
</reference>
<evidence type="ECO:0000256" key="2">
    <source>
        <dbReference type="ARBA" id="ARBA00023125"/>
    </source>
</evidence>
<dbReference type="InterPro" id="IPR009057">
    <property type="entry name" value="Homeodomain-like_sf"/>
</dbReference>
<dbReference type="Proteomes" id="UP000310334">
    <property type="component" value="Unassembled WGS sequence"/>
</dbReference>
<dbReference type="InterPro" id="IPR001647">
    <property type="entry name" value="HTH_TetR"/>
</dbReference>
<evidence type="ECO:0000256" key="1">
    <source>
        <dbReference type="ARBA" id="ARBA00022491"/>
    </source>
</evidence>
<dbReference type="OrthoDB" id="9810250at2"/>
<dbReference type="PANTHER" id="PTHR43479">
    <property type="entry name" value="ACREF/ENVCD OPERON REPRESSOR-RELATED"/>
    <property type="match status" value="1"/>
</dbReference>
<accession>A0A4S4BRP3</accession>
<sequence length="196" mass="23596">MDNTASKKVVRSKKLFKHTLLTLLKKKHFDEITITEIVKEAGYNRGTFYFHYEQKEDLLEEIIDDVFDELHKAFRHGYMNYDKEVNILELSTIALFDHFIEYKEFYQIMLGGNINHNFRDKMIDTMKKHFREDIDFTANDVDSNIDIELFYTYRVSGIIGIILEWILHDFHHSRDYMAEQIVKIATFYTKKVYIKK</sequence>
<dbReference type="PROSITE" id="PS50977">
    <property type="entry name" value="HTH_TETR_2"/>
    <property type="match status" value="1"/>
</dbReference>
<dbReference type="InterPro" id="IPR050624">
    <property type="entry name" value="HTH-type_Tx_Regulator"/>
</dbReference>
<protein>
    <submittedName>
        <fullName evidence="3">TetR/AcrR family transcriptional regulator</fullName>
    </submittedName>
</protein>
<dbReference type="AlphaFoldDB" id="A0A4S4BRP3"/>
<dbReference type="RefSeq" id="WP_136356555.1">
    <property type="nucleotide sequence ID" value="NZ_CP046266.1"/>
</dbReference>
<keyword evidence="4" id="KW-1185">Reference proteome</keyword>
<dbReference type="GO" id="GO:0003677">
    <property type="term" value="F:DNA binding"/>
    <property type="evidence" value="ECO:0007669"/>
    <property type="project" value="UniProtKB-UniRule"/>
</dbReference>